<evidence type="ECO:0000313" key="2">
    <source>
        <dbReference type="Proteomes" id="UP001487740"/>
    </source>
</evidence>
<name>A0AAW0TY01_SCYPA</name>
<proteinExistence type="predicted"/>
<keyword evidence="2" id="KW-1185">Reference proteome</keyword>
<dbReference type="EMBL" id="JARAKH010000023">
    <property type="protein sequence ID" value="KAK8392063.1"/>
    <property type="molecule type" value="Genomic_DNA"/>
</dbReference>
<protein>
    <submittedName>
        <fullName evidence="1">Uncharacterized protein</fullName>
    </submittedName>
</protein>
<comment type="caution">
    <text evidence="1">The sequence shown here is derived from an EMBL/GenBank/DDBJ whole genome shotgun (WGS) entry which is preliminary data.</text>
</comment>
<organism evidence="1 2">
    <name type="scientific">Scylla paramamosain</name>
    <name type="common">Mud crab</name>
    <dbReference type="NCBI Taxonomy" id="85552"/>
    <lineage>
        <taxon>Eukaryota</taxon>
        <taxon>Metazoa</taxon>
        <taxon>Ecdysozoa</taxon>
        <taxon>Arthropoda</taxon>
        <taxon>Crustacea</taxon>
        <taxon>Multicrustacea</taxon>
        <taxon>Malacostraca</taxon>
        <taxon>Eumalacostraca</taxon>
        <taxon>Eucarida</taxon>
        <taxon>Decapoda</taxon>
        <taxon>Pleocyemata</taxon>
        <taxon>Brachyura</taxon>
        <taxon>Eubrachyura</taxon>
        <taxon>Portunoidea</taxon>
        <taxon>Portunidae</taxon>
        <taxon>Portuninae</taxon>
        <taxon>Scylla</taxon>
    </lineage>
</organism>
<reference evidence="1 2" key="1">
    <citation type="submission" date="2023-03" db="EMBL/GenBank/DDBJ databases">
        <title>High-quality genome of Scylla paramamosain provides insights in environmental adaptation.</title>
        <authorList>
            <person name="Zhang L."/>
        </authorList>
    </citation>
    <scope>NUCLEOTIDE SEQUENCE [LARGE SCALE GENOMIC DNA]</scope>
    <source>
        <strain evidence="1">LZ_2023a</strain>
        <tissue evidence="1">Muscle</tissue>
    </source>
</reference>
<gene>
    <name evidence="1" type="ORF">O3P69_017588</name>
</gene>
<sequence length="72" mass="7525">MGPCGRSVKGTVLLRTPSVLSPLHPSLHKLAVGDGVRVSRSRQSPTAARDLAAASLAAPCWVGREANDEDYA</sequence>
<dbReference type="Proteomes" id="UP001487740">
    <property type="component" value="Unassembled WGS sequence"/>
</dbReference>
<accession>A0AAW0TY01</accession>
<dbReference type="AlphaFoldDB" id="A0AAW0TY01"/>
<evidence type="ECO:0000313" key="1">
    <source>
        <dbReference type="EMBL" id="KAK8392063.1"/>
    </source>
</evidence>